<sequence>MATPRKLAKKEAKKQTPVKTSFTSPFTQQWSPLPQEDMHFILKTVTDKLISAGLEKKEVKVFRPWRKKKEQKAAAAPEPDLQASQDAQEQDPVRNGWTNAVARRQLAIGINEVTKALERNQLKLALVCKSVKPTHMTSHLITLSVTRGVPACQVPRLSQSVSEPLGLKSVLALGFRQCPPTEDEVFTDAVDAIRPRVPPLHVAWLQGAAAEVKPGNVVEGEEKEEGGETRGQKRKVESGSDEVSKSPLPCTLQPLKVKRIVANPAKKRKVKPKK</sequence>
<dbReference type="OrthoDB" id="20109at2759"/>
<feature type="region of interest" description="Disordered" evidence="1">
    <location>
        <begin position="1"/>
        <end position="30"/>
    </location>
</feature>
<protein>
    <recommendedName>
        <fullName evidence="2">Ribosomal protein eL8/eL30/eS12/Gadd45 domain-containing protein</fullName>
    </recommendedName>
</protein>
<evidence type="ECO:0000313" key="4">
    <source>
        <dbReference type="Proteomes" id="UP000472267"/>
    </source>
</evidence>
<feature type="domain" description="Ribosomal protein eL8/eL30/eS12/Gadd45" evidence="2">
    <location>
        <begin position="99"/>
        <end position="156"/>
    </location>
</feature>
<dbReference type="InterPro" id="IPR029064">
    <property type="entry name" value="Ribosomal_eL30-like_sf"/>
</dbReference>
<evidence type="ECO:0000313" key="3">
    <source>
        <dbReference type="Ensembl" id="ENSSFAP00005015704.1"/>
    </source>
</evidence>
<dbReference type="InParanoid" id="A0A672GW52"/>
<feature type="compositionally biased region" description="Basic and acidic residues" evidence="1">
    <location>
        <begin position="226"/>
        <end position="244"/>
    </location>
</feature>
<dbReference type="GO" id="GO:0033204">
    <property type="term" value="F:ribonuclease P RNA binding"/>
    <property type="evidence" value="ECO:0007669"/>
    <property type="project" value="TreeGrafter"/>
</dbReference>
<dbReference type="Pfam" id="PF01248">
    <property type="entry name" value="Ribosomal_L7Ae"/>
    <property type="match status" value="1"/>
</dbReference>
<reference evidence="3" key="1">
    <citation type="submission" date="2019-06" db="EMBL/GenBank/DDBJ databases">
        <authorList>
            <consortium name="Wellcome Sanger Institute Data Sharing"/>
        </authorList>
    </citation>
    <scope>NUCLEOTIDE SEQUENCE [LARGE SCALE GENOMIC DNA]</scope>
</reference>
<reference evidence="3" key="3">
    <citation type="submission" date="2025-09" db="UniProtKB">
        <authorList>
            <consortium name="Ensembl"/>
        </authorList>
    </citation>
    <scope>IDENTIFICATION</scope>
</reference>
<dbReference type="GO" id="GO:0004526">
    <property type="term" value="F:ribonuclease P activity"/>
    <property type="evidence" value="ECO:0007669"/>
    <property type="project" value="TreeGrafter"/>
</dbReference>
<dbReference type="OMA" id="NQQVSGW"/>
<organism evidence="3 4">
    <name type="scientific">Salarias fasciatus</name>
    <name type="common">Jewelled blenny</name>
    <name type="synonym">Blennius fasciatus</name>
    <dbReference type="NCBI Taxonomy" id="181472"/>
    <lineage>
        <taxon>Eukaryota</taxon>
        <taxon>Metazoa</taxon>
        <taxon>Chordata</taxon>
        <taxon>Craniata</taxon>
        <taxon>Vertebrata</taxon>
        <taxon>Euteleostomi</taxon>
        <taxon>Actinopterygii</taxon>
        <taxon>Neopterygii</taxon>
        <taxon>Teleostei</taxon>
        <taxon>Neoteleostei</taxon>
        <taxon>Acanthomorphata</taxon>
        <taxon>Ovalentaria</taxon>
        <taxon>Blenniimorphae</taxon>
        <taxon>Blenniiformes</taxon>
        <taxon>Blennioidei</taxon>
        <taxon>Blenniidae</taxon>
        <taxon>Salariinae</taxon>
        <taxon>Salarias</taxon>
    </lineage>
</organism>
<dbReference type="GO" id="GO:0005655">
    <property type="term" value="C:nucleolar ribonuclease P complex"/>
    <property type="evidence" value="ECO:0007669"/>
    <property type="project" value="InterPro"/>
</dbReference>
<keyword evidence="4" id="KW-1185">Reference proteome</keyword>
<dbReference type="RefSeq" id="XP_029957772.1">
    <property type="nucleotide sequence ID" value="XM_030101912.1"/>
</dbReference>
<dbReference type="PANTHER" id="PTHR46948">
    <property type="entry name" value="RIBONUCLEASE P PROTEIN SUBUNIT P38"/>
    <property type="match status" value="1"/>
</dbReference>
<evidence type="ECO:0000259" key="2">
    <source>
        <dbReference type="Pfam" id="PF01248"/>
    </source>
</evidence>
<dbReference type="Gene3D" id="3.30.1330.30">
    <property type="match status" value="1"/>
</dbReference>
<dbReference type="Proteomes" id="UP000472267">
    <property type="component" value="Chromosome 11"/>
</dbReference>
<dbReference type="AlphaFoldDB" id="A0A672GW52"/>
<gene>
    <name evidence="3" type="primary">rpp38</name>
</gene>
<feature type="compositionally biased region" description="Polar residues" evidence="1">
    <location>
        <begin position="17"/>
        <end position="30"/>
    </location>
</feature>
<accession>A0A672GW52</accession>
<reference evidence="3" key="2">
    <citation type="submission" date="2025-08" db="UniProtKB">
        <authorList>
            <consortium name="Ensembl"/>
        </authorList>
    </citation>
    <scope>IDENTIFICATION</scope>
</reference>
<feature type="region of interest" description="Disordered" evidence="1">
    <location>
        <begin position="215"/>
        <end position="250"/>
    </location>
</feature>
<dbReference type="FunCoup" id="A0A672GW52">
    <property type="interactions" value="353"/>
</dbReference>
<dbReference type="InterPro" id="IPR004038">
    <property type="entry name" value="Ribosomal_eL8/eL30/eS12/Gad45"/>
</dbReference>
<dbReference type="GO" id="GO:0001682">
    <property type="term" value="P:tRNA 5'-leader removal"/>
    <property type="evidence" value="ECO:0007669"/>
    <property type="project" value="InterPro"/>
</dbReference>
<dbReference type="GO" id="GO:0001650">
    <property type="term" value="C:fibrillar center"/>
    <property type="evidence" value="ECO:0007669"/>
    <property type="project" value="TreeGrafter"/>
</dbReference>
<dbReference type="Ensembl" id="ENSSFAT00005016345.1">
    <property type="protein sequence ID" value="ENSSFAP00005015704.1"/>
    <property type="gene ID" value="ENSSFAG00005008379.1"/>
</dbReference>
<dbReference type="CTD" id="10557"/>
<dbReference type="GeneID" id="115396197"/>
<evidence type="ECO:0000256" key="1">
    <source>
        <dbReference type="SAM" id="MobiDB-lite"/>
    </source>
</evidence>
<dbReference type="SUPFAM" id="SSF55315">
    <property type="entry name" value="L30e-like"/>
    <property type="match status" value="1"/>
</dbReference>
<proteinExistence type="predicted"/>
<dbReference type="InterPro" id="IPR042848">
    <property type="entry name" value="Rpp38"/>
</dbReference>
<dbReference type="PANTHER" id="PTHR46948:SF1">
    <property type="entry name" value="RIBONUCLEASE P PROTEIN SUBUNIT P38"/>
    <property type="match status" value="1"/>
</dbReference>
<dbReference type="GO" id="GO:0000172">
    <property type="term" value="C:ribonuclease MRP complex"/>
    <property type="evidence" value="ECO:0007669"/>
    <property type="project" value="InterPro"/>
</dbReference>
<name>A0A672GW52_SALFA</name>
<feature type="region of interest" description="Disordered" evidence="1">
    <location>
        <begin position="66"/>
        <end position="93"/>
    </location>
</feature>